<comment type="subcellular location">
    <subcellularLocation>
        <location evidence="1 10">Endoplasmic reticulum membrane</location>
        <topology evidence="1 10">Multi-pass membrane protein</topology>
    </subcellularLocation>
</comment>
<reference evidence="13" key="1">
    <citation type="submission" date="2017-02" db="UniProtKB">
        <authorList>
            <consortium name="WormBaseParasite"/>
        </authorList>
    </citation>
    <scope>IDENTIFICATION</scope>
</reference>
<accession>A0A0R3TWN5</accession>
<dbReference type="GO" id="GO:0097036">
    <property type="term" value="P:regulation of plasma membrane sterol distribution"/>
    <property type="evidence" value="ECO:0007669"/>
    <property type="project" value="UniProtKB-UniRule"/>
</dbReference>
<gene>
    <name evidence="11" type="ORF">HNAJ_LOCUS12258</name>
</gene>
<keyword evidence="4 10" id="KW-0812">Transmembrane</keyword>
<dbReference type="GO" id="GO:0032541">
    <property type="term" value="C:cortical endoplasmic reticulum"/>
    <property type="evidence" value="ECO:0007669"/>
    <property type="project" value="TreeGrafter"/>
</dbReference>
<protein>
    <recommendedName>
        <fullName evidence="10">Protein ARV</fullName>
    </recommendedName>
</protein>
<evidence type="ECO:0000313" key="12">
    <source>
        <dbReference type="Proteomes" id="UP000278807"/>
    </source>
</evidence>
<keyword evidence="9 10" id="KW-0472">Membrane</keyword>
<dbReference type="GO" id="GO:0032366">
    <property type="term" value="P:intracellular sterol transport"/>
    <property type="evidence" value="ECO:0007669"/>
    <property type="project" value="UniProtKB-UniRule"/>
</dbReference>
<dbReference type="AlphaFoldDB" id="A0A0R3TWN5"/>
<evidence type="ECO:0000256" key="5">
    <source>
        <dbReference type="ARBA" id="ARBA00022824"/>
    </source>
</evidence>
<dbReference type="OrthoDB" id="2192830at2759"/>
<dbReference type="InterPro" id="IPR007290">
    <property type="entry name" value="Arv1"/>
</dbReference>
<dbReference type="WBParaSite" id="HNAJ_0001227101-mRNA-1">
    <property type="protein sequence ID" value="HNAJ_0001227101-mRNA-1"/>
    <property type="gene ID" value="HNAJ_0001227101"/>
</dbReference>
<evidence type="ECO:0000256" key="6">
    <source>
        <dbReference type="ARBA" id="ARBA00022989"/>
    </source>
</evidence>
<evidence type="ECO:0000256" key="2">
    <source>
        <dbReference type="ARBA" id="ARBA00009187"/>
    </source>
</evidence>
<evidence type="ECO:0000313" key="13">
    <source>
        <dbReference type="WBParaSite" id="HNAJ_0001227101-mRNA-1"/>
    </source>
</evidence>
<evidence type="ECO:0000313" key="11">
    <source>
        <dbReference type="EMBL" id="VDO12596.1"/>
    </source>
</evidence>
<dbReference type="GO" id="GO:0005794">
    <property type="term" value="C:Golgi apparatus"/>
    <property type="evidence" value="ECO:0007669"/>
    <property type="project" value="TreeGrafter"/>
</dbReference>
<proteinExistence type="inferred from homology"/>
<feature type="transmembrane region" description="Helical" evidence="10">
    <location>
        <begin position="200"/>
        <end position="219"/>
    </location>
</feature>
<dbReference type="GO" id="GO:0006665">
    <property type="term" value="P:sphingolipid metabolic process"/>
    <property type="evidence" value="ECO:0007669"/>
    <property type="project" value="TreeGrafter"/>
</dbReference>
<comment type="function">
    <text evidence="10">Mediator of sterol homeostasis involved in sterol uptake, trafficking and distribution into membranes.</text>
</comment>
<feature type="transmembrane region" description="Helical" evidence="10">
    <location>
        <begin position="145"/>
        <end position="163"/>
    </location>
</feature>
<evidence type="ECO:0000256" key="7">
    <source>
        <dbReference type="ARBA" id="ARBA00023055"/>
    </source>
</evidence>
<keyword evidence="12" id="KW-1185">Reference proteome</keyword>
<keyword evidence="6 10" id="KW-1133">Transmembrane helix</keyword>
<comment type="similarity">
    <text evidence="2 10">Belongs to the ARV1 family.</text>
</comment>
<evidence type="ECO:0000256" key="1">
    <source>
        <dbReference type="ARBA" id="ARBA00004477"/>
    </source>
</evidence>
<keyword evidence="5 10" id="KW-0256">Endoplasmic reticulum</keyword>
<evidence type="ECO:0000256" key="8">
    <source>
        <dbReference type="ARBA" id="ARBA00023098"/>
    </source>
</evidence>
<name>A0A0R3TWN5_RODNA</name>
<reference evidence="11 12" key="2">
    <citation type="submission" date="2018-11" db="EMBL/GenBank/DDBJ databases">
        <authorList>
            <consortium name="Pathogen Informatics"/>
        </authorList>
    </citation>
    <scope>NUCLEOTIDE SEQUENCE [LARGE SCALE GENOMIC DNA]</scope>
</reference>
<dbReference type="GO" id="GO:0005789">
    <property type="term" value="C:endoplasmic reticulum membrane"/>
    <property type="evidence" value="ECO:0007669"/>
    <property type="project" value="UniProtKB-SubCell"/>
</dbReference>
<evidence type="ECO:0000256" key="3">
    <source>
        <dbReference type="ARBA" id="ARBA00022448"/>
    </source>
</evidence>
<keyword evidence="7 10" id="KW-0445">Lipid transport</keyword>
<feature type="transmembrane region" description="Helical" evidence="10">
    <location>
        <begin position="70"/>
        <end position="88"/>
    </location>
</feature>
<evidence type="ECO:0000256" key="9">
    <source>
        <dbReference type="ARBA" id="ARBA00023136"/>
    </source>
</evidence>
<feature type="transmembrane region" description="Helical" evidence="10">
    <location>
        <begin position="108"/>
        <end position="133"/>
    </location>
</feature>
<dbReference type="Proteomes" id="UP000278807">
    <property type="component" value="Unassembled WGS sequence"/>
</dbReference>
<keyword evidence="3 10" id="KW-0813">Transport</keyword>
<dbReference type="PANTHER" id="PTHR14467">
    <property type="entry name" value="ARV1"/>
    <property type="match status" value="1"/>
</dbReference>
<evidence type="ECO:0000256" key="10">
    <source>
        <dbReference type="RuleBase" id="RU368065"/>
    </source>
</evidence>
<dbReference type="GO" id="GO:0016125">
    <property type="term" value="P:sterol metabolic process"/>
    <property type="evidence" value="ECO:0007669"/>
    <property type="project" value="UniProtKB-UniRule"/>
</dbReference>
<dbReference type="Pfam" id="PF04161">
    <property type="entry name" value="Arv1"/>
    <property type="match status" value="1"/>
</dbReference>
<dbReference type="PANTHER" id="PTHR14467:SF0">
    <property type="entry name" value="PROTEIN ARV1"/>
    <property type="match status" value="1"/>
</dbReference>
<evidence type="ECO:0000256" key="4">
    <source>
        <dbReference type="ARBA" id="ARBA00022692"/>
    </source>
</evidence>
<feature type="transmembrane region" description="Helical" evidence="10">
    <location>
        <begin position="169"/>
        <end position="188"/>
    </location>
</feature>
<keyword evidence="8 10" id="KW-0443">Lipid metabolism</keyword>
<dbReference type="STRING" id="102285.A0A0R3TWN5"/>
<organism evidence="13">
    <name type="scientific">Rodentolepis nana</name>
    <name type="common">Dwarf tapeworm</name>
    <name type="synonym">Hymenolepis nana</name>
    <dbReference type="NCBI Taxonomy" id="102285"/>
    <lineage>
        <taxon>Eukaryota</taxon>
        <taxon>Metazoa</taxon>
        <taxon>Spiralia</taxon>
        <taxon>Lophotrochozoa</taxon>
        <taxon>Platyhelminthes</taxon>
        <taxon>Cestoda</taxon>
        <taxon>Eucestoda</taxon>
        <taxon>Cyclophyllidea</taxon>
        <taxon>Hymenolepididae</taxon>
        <taxon>Rodentolepis</taxon>
    </lineage>
</organism>
<sequence>MYVCICCGAEVEKIYTQYSKEIINFQLCKICGRIVDKYVEYDFTIVAIDLLVCKIEAYRHILRNIEIPRLFHLLLLSCLLCGFLGWICTENFDNFDVNIINATVNSDLYSSILLKTLVTALSGFLLYSFGYIFGLNISVIGIVKLLVLTNLCSLIGLLMYPWKNILLDFLPYTSVYFSPILTFVCTLPTTIPSFRALTNASYTLSLIIPLISCSLVFVIESSVIKDRPF</sequence>
<dbReference type="EMBL" id="UZAE01014151">
    <property type="protein sequence ID" value="VDO12596.1"/>
    <property type="molecule type" value="Genomic_DNA"/>
</dbReference>